<proteinExistence type="predicted"/>
<comment type="caution">
    <text evidence="2">The sequence shown here is derived from an EMBL/GenBank/DDBJ whole genome shotgun (WGS) entry which is preliminary data.</text>
</comment>
<evidence type="ECO:0000313" key="2">
    <source>
        <dbReference type="EMBL" id="KAG9467804.1"/>
    </source>
</evidence>
<feature type="signal peptide" evidence="1">
    <location>
        <begin position="1"/>
        <end position="19"/>
    </location>
</feature>
<dbReference type="Proteomes" id="UP000770717">
    <property type="component" value="Unassembled WGS sequence"/>
</dbReference>
<dbReference type="AlphaFoldDB" id="A0A8J6EF06"/>
<name>A0A8J6EF06_ELECQ</name>
<dbReference type="EMBL" id="WNTK01001188">
    <property type="protein sequence ID" value="KAG9467804.1"/>
    <property type="molecule type" value="Genomic_DNA"/>
</dbReference>
<reference evidence="2" key="1">
    <citation type="thesis" date="2020" institute="ProQuest LLC" country="789 East Eisenhower Parkway, Ann Arbor, MI, USA">
        <title>Comparative Genomics and Chromosome Evolution.</title>
        <authorList>
            <person name="Mudd A.B."/>
        </authorList>
    </citation>
    <scope>NUCLEOTIDE SEQUENCE</scope>
    <source>
        <strain evidence="2">HN-11 Male</strain>
        <tissue evidence="2">Kidney and liver</tissue>
    </source>
</reference>
<evidence type="ECO:0000256" key="1">
    <source>
        <dbReference type="SAM" id="SignalP"/>
    </source>
</evidence>
<feature type="chain" id="PRO_5036271963" description="NADH dehydrogenase subunit 6" evidence="1">
    <location>
        <begin position="20"/>
        <end position="52"/>
    </location>
</feature>
<gene>
    <name evidence="2" type="ORF">GDO78_014272</name>
</gene>
<evidence type="ECO:0000313" key="3">
    <source>
        <dbReference type="Proteomes" id="UP000770717"/>
    </source>
</evidence>
<sequence>MSCIVVFCLLLGSTGSVVALYGVSYVTYSCRLPLVGVYRLCSSALRALLCHV</sequence>
<keyword evidence="3" id="KW-1185">Reference proteome</keyword>
<evidence type="ECO:0008006" key="4">
    <source>
        <dbReference type="Google" id="ProtNLM"/>
    </source>
</evidence>
<protein>
    <recommendedName>
        <fullName evidence="4">NADH dehydrogenase subunit 6</fullName>
    </recommendedName>
</protein>
<organism evidence="2 3">
    <name type="scientific">Eleutherodactylus coqui</name>
    <name type="common">Puerto Rican coqui</name>
    <dbReference type="NCBI Taxonomy" id="57060"/>
    <lineage>
        <taxon>Eukaryota</taxon>
        <taxon>Metazoa</taxon>
        <taxon>Chordata</taxon>
        <taxon>Craniata</taxon>
        <taxon>Vertebrata</taxon>
        <taxon>Euteleostomi</taxon>
        <taxon>Amphibia</taxon>
        <taxon>Batrachia</taxon>
        <taxon>Anura</taxon>
        <taxon>Neobatrachia</taxon>
        <taxon>Hyloidea</taxon>
        <taxon>Eleutherodactylidae</taxon>
        <taxon>Eleutherodactylinae</taxon>
        <taxon>Eleutherodactylus</taxon>
        <taxon>Eleutherodactylus</taxon>
    </lineage>
</organism>
<accession>A0A8J6EF06</accession>
<keyword evidence="1" id="KW-0732">Signal</keyword>
<dbReference type="EMBL" id="WNTK01001188">
    <property type="protein sequence ID" value="KAG9467803.1"/>
    <property type="molecule type" value="Genomic_DNA"/>
</dbReference>